<accession>A0A1V4IX08</accession>
<evidence type="ECO:0000259" key="2">
    <source>
        <dbReference type="Pfam" id="PF12945"/>
    </source>
</evidence>
<dbReference type="STRING" id="225345.CLCHR_11330"/>
<keyword evidence="3" id="KW-0282">Flagellum</keyword>
<gene>
    <name evidence="3" type="primary">ycgR_1</name>
    <name evidence="3" type="ORF">CLCHR_11330</name>
</gene>
<evidence type="ECO:0000259" key="1">
    <source>
        <dbReference type="Pfam" id="PF07238"/>
    </source>
</evidence>
<keyword evidence="3" id="KW-0969">Cilium</keyword>
<name>A0A1V4IX08_9CLOT</name>
<evidence type="ECO:0000313" key="3">
    <source>
        <dbReference type="EMBL" id="OPJ64486.1"/>
    </source>
</evidence>
<dbReference type="Pfam" id="PF07238">
    <property type="entry name" value="PilZ"/>
    <property type="match status" value="1"/>
</dbReference>
<dbReference type="GO" id="GO:0035438">
    <property type="term" value="F:cyclic-di-GMP binding"/>
    <property type="evidence" value="ECO:0007669"/>
    <property type="project" value="InterPro"/>
</dbReference>
<proteinExistence type="predicted"/>
<feature type="domain" description="PilZ" evidence="1">
    <location>
        <begin position="95"/>
        <end position="203"/>
    </location>
</feature>
<dbReference type="Gene3D" id="2.40.10.220">
    <property type="entry name" value="predicted glycosyltransferase like domains"/>
    <property type="match status" value="1"/>
</dbReference>
<organism evidence="3 4">
    <name type="scientific">Clostridium chromiireducens</name>
    <dbReference type="NCBI Taxonomy" id="225345"/>
    <lineage>
        <taxon>Bacteria</taxon>
        <taxon>Bacillati</taxon>
        <taxon>Bacillota</taxon>
        <taxon>Clostridia</taxon>
        <taxon>Eubacteriales</taxon>
        <taxon>Clostridiaceae</taxon>
        <taxon>Clostridium</taxon>
    </lineage>
</organism>
<dbReference type="InterPro" id="IPR009926">
    <property type="entry name" value="T3SS_YcgR_PilZN"/>
</dbReference>
<feature type="domain" description="Type III secretion system flagellar brake protein YcgR PilZN" evidence="2">
    <location>
        <begin position="7"/>
        <end position="88"/>
    </location>
</feature>
<comment type="caution">
    <text evidence="3">The sequence shown here is derived from an EMBL/GenBank/DDBJ whole genome shotgun (WGS) entry which is preliminary data.</text>
</comment>
<reference evidence="3 4" key="1">
    <citation type="submission" date="2017-03" db="EMBL/GenBank/DDBJ databases">
        <title>Genome sequence of Clostridium chromiireducens DSM 23318.</title>
        <authorList>
            <person name="Poehlein A."/>
            <person name="Daniel R."/>
        </authorList>
    </citation>
    <scope>NUCLEOTIDE SEQUENCE [LARGE SCALE GENOMIC DNA]</scope>
    <source>
        <strain evidence="3 4">DSM 23318</strain>
    </source>
</reference>
<dbReference type="RefSeq" id="WP_139376214.1">
    <property type="nucleotide sequence ID" value="NZ_MZGT01000012.1"/>
</dbReference>
<dbReference type="Proteomes" id="UP000191056">
    <property type="component" value="Unassembled WGS sequence"/>
</dbReference>
<evidence type="ECO:0000313" key="4">
    <source>
        <dbReference type="Proteomes" id="UP000191056"/>
    </source>
</evidence>
<dbReference type="Pfam" id="PF12945">
    <property type="entry name" value="PilZNR"/>
    <property type="match status" value="1"/>
</dbReference>
<protein>
    <submittedName>
        <fullName evidence="3">Flagellar brake protein YcgR</fullName>
    </submittedName>
</protein>
<sequence>MKGFTLKVNDRIEVVVNEKPYKALIMDVEDDSMRINLPVYEGDYLMLHSGEKIEMNSYLDEGGCFNFYSTVISRGKEGSIIYYKVSLPFDIKKIQRRNFFRVSVLDTVEYKIITDIDEEDFDNIPYEEGTMVNLSGGGLKLKLKRDIKESDLLLINLRLSKIQAEIKCDIVRIENTADKEKLCGLRFIDITPAQSEKIIQELFEISRRQRTNL</sequence>
<dbReference type="OrthoDB" id="3493at2"/>
<dbReference type="InterPro" id="IPR009875">
    <property type="entry name" value="PilZ_domain"/>
</dbReference>
<keyword evidence="3" id="KW-0966">Cell projection</keyword>
<dbReference type="AlphaFoldDB" id="A0A1V4IX08"/>
<dbReference type="EMBL" id="MZGT01000012">
    <property type="protein sequence ID" value="OPJ64486.1"/>
    <property type="molecule type" value="Genomic_DNA"/>
</dbReference>
<keyword evidence="4" id="KW-1185">Reference proteome</keyword>